<evidence type="ECO:0000256" key="4">
    <source>
        <dbReference type="ARBA" id="ARBA00022475"/>
    </source>
</evidence>
<dbReference type="AlphaFoldDB" id="A0A0P6Y7M6"/>
<evidence type="ECO:0000256" key="9">
    <source>
        <dbReference type="RuleBase" id="RU361157"/>
    </source>
</evidence>
<evidence type="ECO:0000313" key="12">
    <source>
        <dbReference type="Proteomes" id="UP000050514"/>
    </source>
</evidence>
<evidence type="ECO:0000256" key="1">
    <source>
        <dbReference type="ARBA" id="ARBA00004429"/>
    </source>
</evidence>
<keyword evidence="12" id="KW-1185">Reference proteome</keyword>
<feature type="transmembrane region" description="Helical" evidence="9">
    <location>
        <begin position="173"/>
        <end position="191"/>
    </location>
</feature>
<dbReference type="EMBL" id="LGHJ01000009">
    <property type="protein sequence ID" value="KPL77635.1"/>
    <property type="molecule type" value="Genomic_DNA"/>
</dbReference>
<name>A0A0P6Y7M6_9CHLR</name>
<feature type="transmembrane region" description="Helical" evidence="9">
    <location>
        <begin position="198"/>
        <end position="217"/>
    </location>
</feature>
<dbReference type="GO" id="GO:0140359">
    <property type="term" value="F:ABC-type transporter activity"/>
    <property type="evidence" value="ECO:0007669"/>
    <property type="project" value="InterPro"/>
</dbReference>
<organism evidence="11 12">
    <name type="scientific">Bellilinea caldifistulae</name>
    <dbReference type="NCBI Taxonomy" id="360411"/>
    <lineage>
        <taxon>Bacteria</taxon>
        <taxon>Bacillati</taxon>
        <taxon>Chloroflexota</taxon>
        <taxon>Anaerolineae</taxon>
        <taxon>Anaerolineales</taxon>
        <taxon>Anaerolineaceae</taxon>
        <taxon>Bellilinea</taxon>
    </lineage>
</organism>
<reference evidence="11 12" key="1">
    <citation type="submission" date="2015-07" db="EMBL/GenBank/DDBJ databases">
        <title>Draft genome of Bellilinea caldifistulae DSM 17877.</title>
        <authorList>
            <person name="Hemp J."/>
            <person name="Ward L.M."/>
            <person name="Pace L.A."/>
            <person name="Fischer W.W."/>
        </authorList>
    </citation>
    <scope>NUCLEOTIDE SEQUENCE [LARGE SCALE GENOMIC DNA]</scope>
    <source>
        <strain evidence="11 12">GOMI-1</strain>
    </source>
</reference>
<evidence type="ECO:0000256" key="6">
    <source>
        <dbReference type="ARBA" id="ARBA00022692"/>
    </source>
</evidence>
<dbReference type="Pfam" id="PF01061">
    <property type="entry name" value="ABC2_membrane"/>
    <property type="match status" value="1"/>
</dbReference>
<evidence type="ECO:0000256" key="7">
    <source>
        <dbReference type="ARBA" id="ARBA00022989"/>
    </source>
</evidence>
<dbReference type="GO" id="GO:0015920">
    <property type="term" value="P:lipopolysaccharide transport"/>
    <property type="evidence" value="ECO:0007669"/>
    <property type="project" value="TreeGrafter"/>
</dbReference>
<dbReference type="GO" id="GO:0043190">
    <property type="term" value="C:ATP-binding cassette (ABC) transporter complex"/>
    <property type="evidence" value="ECO:0007669"/>
    <property type="project" value="InterPro"/>
</dbReference>
<sequence>MEELREVIHYRNLILQLTRRDVMTRYKRSVLGIAWTMLNPLGMMVVLTIAFSHIFRFETEYGYPAYVLSGLLAWNFFSQTTTAAMVNLVWGGGLLHRIYIPRTSFALAAIATGLVNLTLALIPLVFINLITGVPIRAAILFLPIPMLLIAAFALGVGLLISTFAVYYPDVAEMYGIALYGWMYLTPVIYPVNILPESIRFWITLLNPMYYFLEIYRAPIYYGRLPTLDLLIPAIIIALVTLLVGWIVFTNKSDEFSYRI</sequence>
<comment type="subcellular location">
    <subcellularLocation>
        <location evidence="1">Cell inner membrane</location>
        <topology evidence="1">Multi-pass membrane protein</topology>
    </subcellularLocation>
    <subcellularLocation>
        <location evidence="9">Cell membrane</location>
        <topology evidence="9">Multi-pass membrane protein</topology>
    </subcellularLocation>
</comment>
<keyword evidence="3 9" id="KW-0813">Transport</keyword>
<proteinExistence type="inferred from homology"/>
<keyword evidence="8 9" id="KW-0472">Membrane</keyword>
<evidence type="ECO:0000313" key="11">
    <source>
        <dbReference type="EMBL" id="KPL77635.1"/>
    </source>
</evidence>
<feature type="transmembrane region" description="Helical" evidence="9">
    <location>
        <begin position="139"/>
        <end position="167"/>
    </location>
</feature>
<keyword evidence="6 9" id="KW-0812">Transmembrane</keyword>
<evidence type="ECO:0000259" key="10">
    <source>
        <dbReference type="PROSITE" id="PS51012"/>
    </source>
</evidence>
<dbReference type="InterPro" id="IPR000412">
    <property type="entry name" value="ABC_2_transport"/>
</dbReference>
<keyword evidence="5" id="KW-0997">Cell inner membrane</keyword>
<comment type="similarity">
    <text evidence="2 9">Belongs to the ABC-2 integral membrane protein family.</text>
</comment>
<keyword evidence="4 9" id="KW-1003">Cell membrane</keyword>
<evidence type="ECO:0000256" key="2">
    <source>
        <dbReference type="ARBA" id="ARBA00007783"/>
    </source>
</evidence>
<feature type="transmembrane region" description="Helical" evidence="9">
    <location>
        <begin position="106"/>
        <end position="127"/>
    </location>
</feature>
<evidence type="ECO:0000256" key="8">
    <source>
        <dbReference type="ARBA" id="ARBA00023136"/>
    </source>
</evidence>
<keyword evidence="7 9" id="KW-1133">Transmembrane helix</keyword>
<protein>
    <recommendedName>
        <fullName evidence="9">Transport permease protein</fullName>
    </recommendedName>
</protein>
<feature type="transmembrane region" description="Helical" evidence="9">
    <location>
        <begin position="229"/>
        <end position="248"/>
    </location>
</feature>
<dbReference type="InterPro" id="IPR013525">
    <property type="entry name" value="ABC2_TM"/>
</dbReference>
<dbReference type="Proteomes" id="UP000050514">
    <property type="component" value="Unassembled WGS sequence"/>
</dbReference>
<gene>
    <name evidence="11" type="ORF">AC812_03450</name>
</gene>
<feature type="transmembrane region" description="Helical" evidence="9">
    <location>
        <begin position="29"/>
        <end position="55"/>
    </location>
</feature>
<evidence type="ECO:0000256" key="3">
    <source>
        <dbReference type="ARBA" id="ARBA00022448"/>
    </source>
</evidence>
<feature type="domain" description="ABC transmembrane type-2" evidence="10">
    <location>
        <begin position="31"/>
        <end position="251"/>
    </location>
</feature>
<dbReference type="STRING" id="360411.AC812_03450"/>
<comment type="caution">
    <text evidence="11">The sequence shown here is derived from an EMBL/GenBank/DDBJ whole genome shotgun (WGS) entry which is preliminary data.</text>
</comment>
<dbReference type="PRINTS" id="PR00164">
    <property type="entry name" value="ABC2TRNSPORT"/>
</dbReference>
<feature type="transmembrane region" description="Helical" evidence="9">
    <location>
        <begin position="61"/>
        <end position="77"/>
    </location>
</feature>
<feature type="transmembrane region" description="Helical" evidence="9">
    <location>
        <begin position="84"/>
        <end position="100"/>
    </location>
</feature>
<dbReference type="PANTHER" id="PTHR30413">
    <property type="entry name" value="INNER MEMBRANE TRANSPORT PERMEASE"/>
    <property type="match status" value="1"/>
</dbReference>
<dbReference type="InterPro" id="IPR047817">
    <property type="entry name" value="ABC2_TM_bact-type"/>
</dbReference>
<dbReference type="PROSITE" id="PS51012">
    <property type="entry name" value="ABC_TM2"/>
    <property type="match status" value="1"/>
</dbReference>
<dbReference type="PANTHER" id="PTHR30413:SF8">
    <property type="entry name" value="TRANSPORT PERMEASE PROTEIN"/>
    <property type="match status" value="1"/>
</dbReference>
<evidence type="ECO:0000256" key="5">
    <source>
        <dbReference type="ARBA" id="ARBA00022519"/>
    </source>
</evidence>
<accession>A0A0P6Y7M6</accession>